<name>A0ABU4YIY0_9HYPH</name>
<feature type="region of interest" description="Disordered" evidence="1">
    <location>
        <begin position="1"/>
        <end position="50"/>
    </location>
</feature>
<feature type="compositionally biased region" description="Basic and acidic residues" evidence="1">
    <location>
        <begin position="1"/>
        <end position="22"/>
    </location>
</feature>
<evidence type="ECO:0000313" key="2">
    <source>
        <dbReference type="EMBL" id="MDX8486050.1"/>
    </source>
</evidence>
<gene>
    <name evidence="2" type="ORF">RFM52_12660</name>
</gene>
<dbReference type="RefSeq" id="WP_320293616.1">
    <property type="nucleotide sequence ID" value="NZ_JAVIIU010000001.1"/>
</dbReference>
<keyword evidence="3" id="KW-1185">Reference proteome</keyword>
<accession>A0ABU4YIY0</accession>
<evidence type="ECO:0000256" key="1">
    <source>
        <dbReference type="SAM" id="MobiDB-lite"/>
    </source>
</evidence>
<dbReference type="Proteomes" id="UP001280156">
    <property type="component" value="Unassembled WGS sequence"/>
</dbReference>
<protein>
    <submittedName>
        <fullName evidence="2">Uncharacterized protein</fullName>
    </submittedName>
</protein>
<proteinExistence type="predicted"/>
<organism evidence="2 3">
    <name type="scientific">Mesorhizobium humile</name>
    <dbReference type="NCBI Taxonomy" id="3072313"/>
    <lineage>
        <taxon>Bacteria</taxon>
        <taxon>Pseudomonadati</taxon>
        <taxon>Pseudomonadota</taxon>
        <taxon>Alphaproteobacteria</taxon>
        <taxon>Hyphomicrobiales</taxon>
        <taxon>Phyllobacteriaceae</taxon>
        <taxon>Mesorhizobium</taxon>
    </lineage>
</organism>
<dbReference type="EMBL" id="JAVIIV010000006">
    <property type="protein sequence ID" value="MDX8486050.1"/>
    <property type="molecule type" value="Genomic_DNA"/>
</dbReference>
<reference evidence="2 3" key="1">
    <citation type="submission" date="2023-08" db="EMBL/GenBank/DDBJ databases">
        <title>Implementing the SeqCode for naming new Mesorhizobium species isolated from Vachellia karroo root nodules.</title>
        <authorList>
            <person name="Van Lill M."/>
        </authorList>
    </citation>
    <scope>NUCLEOTIDE SEQUENCE [LARGE SCALE GENOMIC DNA]</scope>
    <source>
        <strain evidence="2 3">VK2B</strain>
    </source>
</reference>
<feature type="compositionally biased region" description="Basic and acidic residues" evidence="1">
    <location>
        <begin position="29"/>
        <end position="50"/>
    </location>
</feature>
<evidence type="ECO:0000313" key="3">
    <source>
        <dbReference type="Proteomes" id="UP001280156"/>
    </source>
</evidence>
<sequence length="50" mass="5759">MPRNEKSKYTEMQERQPRKDKGQAPGKTNDWDRDAVHGDGDTVGIERDSK</sequence>
<comment type="caution">
    <text evidence="2">The sequence shown here is derived from an EMBL/GenBank/DDBJ whole genome shotgun (WGS) entry which is preliminary data.</text>
</comment>